<dbReference type="AlphaFoldDB" id="A0A3D8HFR2"/>
<feature type="domain" description="SusD-like N-terminal" evidence="8">
    <location>
        <begin position="22"/>
        <end position="220"/>
    </location>
</feature>
<dbReference type="InterPro" id="IPR011990">
    <property type="entry name" value="TPR-like_helical_dom_sf"/>
</dbReference>
<reference evidence="9 12" key="2">
    <citation type="submission" date="2020-08" db="EMBL/GenBank/DDBJ databases">
        <title>Genome public.</title>
        <authorList>
            <person name="Liu C."/>
            <person name="Sun Q."/>
        </authorList>
    </citation>
    <scope>NUCLEOTIDE SEQUENCE [LARGE SCALE GENOMIC DNA]</scope>
    <source>
        <strain evidence="9 12">426_9</strain>
    </source>
</reference>
<feature type="signal peptide" evidence="6">
    <location>
        <begin position="1"/>
        <end position="21"/>
    </location>
</feature>
<dbReference type="Pfam" id="PF07980">
    <property type="entry name" value="SusD_RagB"/>
    <property type="match status" value="1"/>
</dbReference>
<dbReference type="Gene3D" id="1.25.40.390">
    <property type="match status" value="1"/>
</dbReference>
<protein>
    <submittedName>
        <fullName evidence="10">RagB/SusD family nutrient uptake outer membrane protein</fullName>
    </submittedName>
</protein>
<feature type="domain" description="RagB/SusD" evidence="7">
    <location>
        <begin position="334"/>
        <end position="487"/>
    </location>
</feature>
<evidence type="ECO:0000256" key="2">
    <source>
        <dbReference type="ARBA" id="ARBA00006275"/>
    </source>
</evidence>
<gene>
    <name evidence="10" type="ORF">DWU89_08685</name>
    <name evidence="9" type="ORF">H8784_08485</name>
</gene>
<comment type="subcellular location">
    <subcellularLocation>
        <location evidence="1">Cell outer membrane</location>
    </subcellularLocation>
</comment>
<dbReference type="RefSeq" id="WP_115499256.1">
    <property type="nucleotide sequence ID" value="NZ_JACRTI010000015.1"/>
</dbReference>
<dbReference type="EMBL" id="JACRTI010000015">
    <property type="protein sequence ID" value="MBC8601757.1"/>
    <property type="molecule type" value="Genomic_DNA"/>
</dbReference>
<evidence type="ECO:0000256" key="6">
    <source>
        <dbReference type="SAM" id="SignalP"/>
    </source>
</evidence>
<dbReference type="GO" id="GO:0009279">
    <property type="term" value="C:cell outer membrane"/>
    <property type="evidence" value="ECO:0007669"/>
    <property type="project" value="UniProtKB-SubCell"/>
</dbReference>
<evidence type="ECO:0000256" key="5">
    <source>
        <dbReference type="ARBA" id="ARBA00023237"/>
    </source>
</evidence>
<keyword evidence="4" id="KW-0472">Membrane</keyword>
<proteinExistence type="inferred from homology"/>
<dbReference type="InterPro" id="IPR012944">
    <property type="entry name" value="SusD_RagB_dom"/>
</dbReference>
<evidence type="ECO:0000256" key="3">
    <source>
        <dbReference type="ARBA" id="ARBA00022729"/>
    </source>
</evidence>
<dbReference type="SUPFAM" id="SSF48452">
    <property type="entry name" value="TPR-like"/>
    <property type="match status" value="1"/>
</dbReference>
<evidence type="ECO:0000259" key="8">
    <source>
        <dbReference type="Pfam" id="PF14322"/>
    </source>
</evidence>
<evidence type="ECO:0000259" key="7">
    <source>
        <dbReference type="Pfam" id="PF07980"/>
    </source>
</evidence>
<feature type="chain" id="PRO_5017702299" evidence="6">
    <location>
        <begin position="22"/>
        <end position="494"/>
    </location>
</feature>
<dbReference type="InterPro" id="IPR033985">
    <property type="entry name" value="SusD-like_N"/>
</dbReference>
<dbReference type="PROSITE" id="PS51257">
    <property type="entry name" value="PROKAR_LIPOPROTEIN"/>
    <property type="match status" value="1"/>
</dbReference>
<evidence type="ECO:0000313" key="11">
    <source>
        <dbReference type="Proteomes" id="UP000256321"/>
    </source>
</evidence>
<evidence type="ECO:0000313" key="10">
    <source>
        <dbReference type="EMBL" id="RDU49590.1"/>
    </source>
</evidence>
<evidence type="ECO:0000313" key="12">
    <source>
        <dbReference type="Proteomes" id="UP000629596"/>
    </source>
</evidence>
<evidence type="ECO:0000313" key="9">
    <source>
        <dbReference type="EMBL" id="MBC8601757.1"/>
    </source>
</evidence>
<sequence length="494" mass="55869">MKLKYNLIAIALLGIGFSSCSDFLEQNPQTDLSENDFYKTADDITSAVNGAYSSMQESNIYGNWYVFGEIPSDNTRNQLSGSVTSQDEFDKFYIDTQNSYIADFWKAAYKVINRTNTVLGRIDGITINADLANRYKLECKFIRALMYFNLVRVYGDVPLVLKEISISESYDILREPKDNVYNQIIADLKEAQGLPASYPTAEDGRATQGAAKALLGKVYMTLHKYAEAEAILGEVINSGRYGLLENTAGSLNIDGYKDVFSPVNHNSKEGIFEIQFLKGGYGEGSNYANNFAPENSGTNVVTVGGTGGNNIPEMDIYNAYEEGDLRRDFSMSLGYNDNRKNDEWVESRYVRKFMDVPYQGNDASNNYPVIRYADVILMYAEALNQNGKTAEACKYLNMTRRRGFGYQTTETSPVDLQTTDKTQFERMVEQERRVELAFENHRWFDLIRTGRAVEVMKSKGFSLNETNLTCPIPQKQIDVNPKLTQNDYKIESRN</sequence>
<evidence type="ECO:0000256" key="1">
    <source>
        <dbReference type="ARBA" id="ARBA00004442"/>
    </source>
</evidence>
<dbReference type="Proteomes" id="UP000256321">
    <property type="component" value="Unassembled WGS sequence"/>
</dbReference>
<comment type="caution">
    <text evidence="10">The sequence shown here is derived from an EMBL/GenBank/DDBJ whole genome shotgun (WGS) entry which is preliminary data.</text>
</comment>
<keyword evidence="5" id="KW-0998">Cell outer membrane</keyword>
<name>A0A3D8HFR2_9BACT</name>
<dbReference type="EMBL" id="QREV01000015">
    <property type="protein sequence ID" value="RDU49590.1"/>
    <property type="molecule type" value="Genomic_DNA"/>
</dbReference>
<keyword evidence="12" id="KW-1185">Reference proteome</keyword>
<dbReference type="Pfam" id="PF14322">
    <property type="entry name" value="SusD-like_3"/>
    <property type="match status" value="1"/>
</dbReference>
<dbReference type="Proteomes" id="UP000629596">
    <property type="component" value="Unassembled WGS sequence"/>
</dbReference>
<dbReference type="CDD" id="cd08977">
    <property type="entry name" value="SusD"/>
    <property type="match status" value="1"/>
</dbReference>
<reference evidence="10 11" key="1">
    <citation type="submission" date="2018-07" db="EMBL/GenBank/DDBJ databases">
        <title>Parabacteroides acidifaciens nov. sp., isolated from human feces.</title>
        <authorList>
            <person name="Wang Y.J."/>
        </authorList>
    </citation>
    <scope>NUCLEOTIDE SEQUENCE [LARGE SCALE GENOMIC DNA]</scope>
    <source>
        <strain evidence="10 11">426-9</strain>
    </source>
</reference>
<evidence type="ECO:0000256" key="4">
    <source>
        <dbReference type="ARBA" id="ARBA00023136"/>
    </source>
</evidence>
<comment type="similarity">
    <text evidence="2">Belongs to the SusD family.</text>
</comment>
<keyword evidence="3 6" id="KW-0732">Signal</keyword>
<accession>A0A3D8HFR2</accession>
<organism evidence="10 11">
    <name type="scientific">Parabacteroides acidifaciens</name>
    <dbReference type="NCBI Taxonomy" id="2290935"/>
    <lineage>
        <taxon>Bacteria</taxon>
        <taxon>Pseudomonadati</taxon>
        <taxon>Bacteroidota</taxon>
        <taxon>Bacteroidia</taxon>
        <taxon>Bacteroidales</taxon>
        <taxon>Tannerellaceae</taxon>
        <taxon>Parabacteroides</taxon>
    </lineage>
</organism>